<proteinExistence type="predicted"/>
<dbReference type="Proteomes" id="UP000596049">
    <property type="component" value="Chromosome"/>
</dbReference>
<dbReference type="EMBL" id="CP067341">
    <property type="protein sequence ID" value="QQP11574.1"/>
    <property type="molecule type" value="Genomic_DNA"/>
</dbReference>
<name>A0ABX7AP05_9BACI</name>
<organism evidence="1 2">
    <name type="scientific">Lysinibacillus agricola</name>
    <dbReference type="NCBI Taxonomy" id="2590012"/>
    <lineage>
        <taxon>Bacteria</taxon>
        <taxon>Bacillati</taxon>
        <taxon>Bacillota</taxon>
        <taxon>Bacilli</taxon>
        <taxon>Bacillales</taxon>
        <taxon>Bacillaceae</taxon>
        <taxon>Lysinibacillus</taxon>
    </lineage>
</organism>
<protein>
    <submittedName>
        <fullName evidence="1">Uncharacterized protein</fullName>
    </submittedName>
</protein>
<gene>
    <name evidence="1" type="ORF">FJQ98_20620</name>
</gene>
<evidence type="ECO:0000313" key="1">
    <source>
        <dbReference type="EMBL" id="QQP11574.1"/>
    </source>
</evidence>
<keyword evidence="2" id="KW-1185">Reference proteome</keyword>
<sequence length="169" mass="19746">MYTIQQLQAADFLLKRLSNSDFFSFYNRKLKLVIELNGSYWYGDFVNFKDNYPIQFFIEGDGDVDYTRFYSDGINATIIFKKIIETYNAQTNKGTFYTNPFKKISTLDLLFKTIFELVDLADIKVDESPIYPYLLNARTLDGKLKLPFINLENQQINVVSFIDVTDVID</sequence>
<reference evidence="1 2" key="1">
    <citation type="submission" date="2020-01" db="EMBL/GenBank/DDBJ databases">
        <authorList>
            <person name="Liu G."/>
            <person name="Liu B."/>
        </authorList>
    </citation>
    <scope>NUCLEOTIDE SEQUENCE [LARGE SCALE GENOMIC DNA]</scope>
    <source>
        <strain evidence="1 2">FJAT-51161</strain>
    </source>
</reference>
<accession>A0ABX7AP05</accession>
<evidence type="ECO:0000313" key="2">
    <source>
        <dbReference type="Proteomes" id="UP000596049"/>
    </source>
</evidence>
<dbReference type="RefSeq" id="WP_053596093.1">
    <property type="nucleotide sequence ID" value="NZ_CP067341.1"/>
</dbReference>